<dbReference type="EMBL" id="SMRT01000003">
    <property type="protein sequence ID" value="TDF98699.1"/>
    <property type="molecule type" value="Genomic_DNA"/>
</dbReference>
<proteinExistence type="predicted"/>
<evidence type="ECO:0000256" key="4">
    <source>
        <dbReference type="ARBA" id="ARBA00023139"/>
    </source>
</evidence>
<keyword evidence="5" id="KW-0449">Lipoprotein</keyword>
<evidence type="ECO:0000256" key="5">
    <source>
        <dbReference type="ARBA" id="ARBA00023288"/>
    </source>
</evidence>
<dbReference type="RefSeq" id="WP_133227001.1">
    <property type="nucleotide sequence ID" value="NZ_SMRT01000003.1"/>
</dbReference>
<keyword evidence="2 7" id="KW-0732">Signal</keyword>
<dbReference type="PANTHER" id="PTHR43649">
    <property type="entry name" value="ARABINOSE-BINDING PROTEIN-RELATED"/>
    <property type="match status" value="1"/>
</dbReference>
<evidence type="ECO:0000256" key="6">
    <source>
        <dbReference type="SAM" id="MobiDB-lite"/>
    </source>
</evidence>
<evidence type="ECO:0000256" key="7">
    <source>
        <dbReference type="SAM" id="SignalP"/>
    </source>
</evidence>
<evidence type="ECO:0000256" key="3">
    <source>
        <dbReference type="ARBA" id="ARBA00023136"/>
    </source>
</evidence>
<dbReference type="PANTHER" id="PTHR43649:SF33">
    <property type="entry name" value="POLYGALACTURONAN_RHAMNOGALACTURONAN-BINDING PROTEIN YTCQ"/>
    <property type="match status" value="1"/>
</dbReference>
<accession>A0A4R5KS81</accession>
<dbReference type="PROSITE" id="PS51257">
    <property type="entry name" value="PROKAR_LIPOPROTEIN"/>
    <property type="match status" value="1"/>
</dbReference>
<feature type="chain" id="PRO_5039130155" evidence="7">
    <location>
        <begin position="24"/>
        <end position="549"/>
    </location>
</feature>
<protein>
    <submittedName>
        <fullName evidence="8">Extracellular solute-binding protein</fullName>
    </submittedName>
</protein>
<dbReference type="InterPro" id="IPR050490">
    <property type="entry name" value="Bact_solute-bd_prot1"/>
</dbReference>
<sequence length="549" mass="61245">MNRQSNSKWAAVVLSMAMLTAAACTQGDSKTAEQPKTDGKGQPADAPKAAASGKPQLPLVTKPTELSFFVQLDSKVSATKKSYAELSIFPYLEKETGIKINFVHPPSGMEKEQFNLMVASGELPDMISNNWIQYPGGPAKAVGDGVIIKLNDLVDKYAPNFKKFLNDNPDIKKDVLMDDGTIYAIPLVRKERVQRYTSGLQIRQDWLDKVGMKVPDTMDDWYAVLKAFKEKDPGGTGKVIPFGNSNDLAVRNFMAAWGMAYGFYIVDGKVKYGPNEPDYKPFLTTIKKWYDEGLIDPDFASTDSKQFDAKITGNRIGAYSALLNGGMGRYLDLMKNDPNFKLAGVAPPLTKDGKRYNFQSAVLTGYDGSGVGISSKSKKTEEAIKWLDLGYTEWGHNIFNFGIEGESYNWMNGYPKYTDAVLKHPSLSPTNALSQYTIADLYGRFFNQDERKAEQLLIYPAQKEAGPNWAKGTPERQYPMGVTPTLDEGRKLASIMNEVNTYVDQMFLKFIMGNEPLTKFDDYAAKLKQMKVDEAVSIQQAAYDRYLKR</sequence>
<feature type="signal peptide" evidence="7">
    <location>
        <begin position="1"/>
        <end position="23"/>
    </location>
</feature>
<gene>
    <name evidence="8" type="ORF">E1757_09195</name>
</gene>
<keyword evidence="1" id="KW-1003">Cell membrane</keyword>
<name>A0A4R5KS81_9BACL</name>
<dbReference type="OrthoDB" id="9787283at2"/>
<comment type="caution">
    <text evidence="8">The sequence shown here is derived from an EMBL/GenBank/DDBJ whole genome shotgun (WGS) entry which is preliminary data.</text>
</comment>
<keyword evidence="9" id="KW-1185">Reference proteome</keyword>
<dbReference type="AlphaFoldDB" id="A0A4R5KS81"/>
<reference evidence="8 9" key="1">
    <citation type="submission" date="2019-03" db="EMBL/GenBank/DDBJ databases">
        <title>This is whole genome sequence of Paenibacillus sp MS74 strain.</title>
        <authorList>
            <person name="Trinh H.N."/>
        </authorList>
    </citation>
    <scope>NUCLEOTIDE SEQUENCE [LARGE SCALE GENOMIC DNA]</scope>
    <source>
        <strain evidence="8 9">MS74</strain>
    </source>
</reference>
<feature type="compositionally biased region" description="Basic and acidic residues" evidence="6">
    <location>
        <begin position="30"/>
        <end position="39"/>
    </location>
</feature>
<keyword evidence="3" id="KW-0472">Membrane</keyword>
<dbReference type="Proteomes" id="UP000295636">
    <property type="component" value="Unassembled WGS sequence"/>
</dbReference>
<dbReference type="Gene3D" id="3.40.190.10">
    <property type="entry name" value="Periplasmic binding protein-like II"/>
    <property type="match status" value="2"/>
</dbReference>
<evidence type="ECO:0000313" key="9">
    <source>
        <dbReference type="Proteomes" id="UP000295636"/>
    </source>
</evidence>
<keyword evidence="4" id="KW-0564">Palmitate</keyword>
<feature type="region of interest" description="Disordered" evidence="6">
    <location>
        <begin position="27"/>
        <end position="56"/>
    </location>
</feature>
<evidence type="ECO:0000313" key="8">
    <source>
        <dbReference type="EMBL" id="TDF98699.1"/>
    </source>
</evidence>
<evidence type="ECO:0000256" key="2">
    <source>
        <dbReference type="ARBA" id="ARBA00022729"/>
    </source>
</evidence>
<dbReference type="InterPro" id="IPR006059">
    <property type="entry name" value="SBP"/>
</dbReference>
<organism evidence="8 9">
    <name type="scientific">Paenibacillus piri</name>
    <dbReference type="NCBI Taxonomy" id="2547395"/>
    <lineage>
        <taxon>Bacteria</taxon>
        <taxon>Bacillati</taxon>
        <taxon>Bacillota</taxon>
        <taxon>Bacilli</taxon>
        <taxon>Bacillales</taxon>
        <taxon>Paenibacillaceae</taxon>
        <taxon>Paenibacillus</taxon>
    </lineage>
</organism>
<dbReference type="SUPFAM" id="SSF53850">
    <property type="entry name" value="Periplasmic binding protein-like II"/>
    <property type="match status" value="1"/>
</dbReference>
<evidence type="ECO:0000256" key="1">
    <source>
        <dbReference type="ARBA" id="ARBA00022475"/>
    </source>
</evidence>
<dbReference type="Pfam" id="PF01547">
    <property type="entry name" value="SBP_bac_1"/>
    <property type="match status" value="1"/>
</dbReference>